<dbReference type="Proteomes" id="UP000652761">
    <property type="component" value="Unassembled WGS sequence"/>
</dbReference>
<keyword evidence="1" id="KW-1133">Transmembrane helix</keyword>
<sequence>MMDGLAIIRVGVEEDGVEEVVEQVGDSEQGCGLCRDHILVVVAIVVAVVVGTAAEIAVAGITTGTTAAVVVATVTSTTTVAVFAPTGLPKFTHFCLGTVDTRSKQVDTSPKFQKTQLPDWDSRSISISRSYKPSFQEEVQGNQGESLERRLLYKAREQIQLKRLRRRRISSISDVIKAEHCQLRRIFIDFHQASSIEVSARPLHRRTLFLHPFPSSQSLFFLISSVIFVHEVLHKFSVYESVLNQIIARGSDLFCV</sequence>
<evidence type="ECO:0000313" key="3">
    <source>
        <dbReference type="Proteomes" id="UP000652761"/>
    </source>
</evidence>
<dbReference type="EMBL" id="NMUH01000856">
    <property type="protein sequence ID" value="MQL85875.1"/>
    <property type="molecule type" value="Genomic_DNA"/>
</dbReference>
<dbReference type="AlphaFoldDB" id="A0A843UQM4"/>
<comment type="caution">
    <text evidence="2">The sequence shown here is derived from an EMBL/GenBank/DDBJ whole genome shotgun (WGS) entry which is preliminary data.</text>
</comment>
<name>A0A843UQM4_COLES</name>
<reference evidence="2" key="1">
    <citation type="submission" date="2017-07" db="EMBL/GenBank/DDBJ databases">
        <title>Taro Niue Genome Assembly and Annotation.</title>
        <authorList>
            <person name="Atibalentja N."/>
            <person name="Keating K."/>
            <person name="Fields C.J."/>
        </authorList>
    </citation>
    <scope>NUCLEOTIDE SEQUENCE</scope>
    <source>
        <strain evidence="2">Niue_2</strain>
        <tissue evidence="2">Leaf</tissue>
    </source>
</reference>
<gene>
    <name evidence="2" type="ORF">Taro_018415</name>
</gene>
<keyword evidence="1" id="KW-0812">Transmembrane</keyword>
<feature type="transmembrane region" description="Helical" evidence="1">
    <location>
        <begin position="38"/>
        <end position="61"/>
    </location>
</feature>
<evidence type="ECO:0000256" key="1">
    <source>
        <dbReference type="SAM" id="Phobius"/>
    </source>
</evidence>
<protein>
    <submittedName>
        <fullName evidence="2">Uncharacterized protein</fullName>
    </submittedName>
</protein>
<keyword evidence="3" id="KW-1185">Reference proteome</keyword>
<accession>A0A843UQM4</accession>
<organism evidence="2 3">
    <name type="scientific">Colocasia esculenta</name>
    <name type="common">Wild taro</name>
    <name type="synonym">Arum esculentum</name>
    <dbReference type="NCBI Taxonomy" id="4460"/>
    <lineage>
        <taxon>Eukaryota</taxon>
        <taxon>Viridiplantae</taxon>
        <taxon>Streptophyta</taxon>
        <taxon>Embryophyta</taxon>
        <taxon>Tracheophyta</taxon>
        <taxon>Spermatophyta</taxon>
        <taxon>Magnoliopsida</taxon>
        <taxon>Liliopsida</taxon>
        <taxon>Araceae</taxon>
        <taxon>Aroideae</taxon>
        <taxon>Colocasieae</taxon>
        <taxon>Colocasia</taxon>
    </lineage>
</organism>
<keyword evidence="1" id="KW-0472">Membrane</keyword>
<proteinExistence type="predicted"/>
<feature type="transmembrane region" description="Helical" evidence="1">
    <location>
        <begin position="67"/>
        <end position="84"/>
    </location>
</feature>
<evidence type="ECO:0000313" key="2">
    <source>
        <dbReference type="EMBL" id="MQL85875.1"/>
    </source>
</evidence>